<dbReference type="NCBIfam" id="TIGR00406">
    <property type="entry name" value="prmA"/>
    <property type="match status" value="1"/>
</dbReference>
<dbReference type="PANTHER" id="PTHR43648">
    <property type="entry name" value="ELECTRON TRANSFER FLAVOPROTEIN BETA SUBUNIT LYSINE METHYLTRANSFERASE"/>
    <property type="match status" value="1"/>
</dbReference>
<dbReference type="Proteomes" id="UP000184088">
    <property type="component" value="Unassembled WGS sequence"/>
</dbReference>
<keyword evidence="7" id="KW-0689">Ribosomal protein</keyword>
<dbReference type="SUPFAM" id="SSF53335">
    <property type="entry name" value="S-adenosyl-L-methionine-dependent methyltransferases"/>
    <property type="match status" value="1"/>
</dbReference>
<evidence type="ECO:0000313" key="8">
    <source>
        <dbReference type="Proteomes" id="UP000184088"/>
    </source>
</evidence>
<dbReference type="OrthoDB" id="9785995at2"/>
<feature type="binding site" evidence="6">
    <location>
        <position position="246"/>
    </location>
    <ligand>
        <name>S-adenosyl-L-methionine</name>
        <dbReference type="ChEBI" id="CHEBI:59789"/>
    </ligand>
</feature>
<dbReference type="GO" id="GO:0005737">
    <property type="term" value="C:cytoplasm"/>
    <property type="evidence" value="ECO:0007669"/>
    <property type="project" value="UniProtKB-SubCell"/>
</dbReference>
<keyword evidence="7" id="KW-0687">Ribonucleoprotein</keyword>
<dbReference type="RefSeq" id="WP_073341070.1">
    <property type="nucleotide sequence ID" value="NZ_FQVH01000001.1"/>
</dbReference>
<dbReference type="EMBL" id="FQVH01000001">
    <property type="protein sequence ID" value="SHE30714.1"/>
    <property type="molecule type" value="Genomic_DNA"/>
</dbReference>
<gene>
    <name evidence="6" type="primary">prmA</name>
    <name evidence="7" type="ORF">SAMN02746089_00031</name>
</gene>
<dbReference type="InterPro" id="IPR050078">
    <property type="entry name" value="Ribosomal_L11_MeTrfase_PrmA"/>
</dbReference>
<keyword evidence="3 6" id="KW-0489">Methyltransferase</keyword>
<dbReference type="CDD" id="cd02440">
    <property type="entry name" value="AdoMet_MTases"/>
    <property type="match status" value="1"/>
</dbReference>
<dbReference type="GO" id="GO:0005840">
    <property type="term" value="C:ribosome"/>
    <property type="evidence" value="ECO:0007669"/>
    <property type="project" value="UniProtKB-KW"/>
</dbReference>
<dbReference type="PANTHER" id="PTHR43648:SF1">
    <property type="entry name" value="ELECTRON TRANSFER FLAVOPROTEIN BETA SUBUNIT LYSINE METHYLTRANSFERASE"/>
    <property type="match status" value="1"/>
</dbReference>
<evidence type="ECO:0000313" key="7">
    <source>
        <dbReference type="EMBL" id="SHE30714.1"/>
    </source>
</evidence>
<proteinExistence type="inferred from homology"/>
<sequence length="311" mass="34491">MSWIEVQVKTTRDAVDAVSNILYDVGAGGVVIEDFHINLDEVNEWDEIDIDRFIVDENIATVKGYLPGGPDLPDKINVVKERIRELRNYLNTGEGTISITEVYEEDWANSWKKYYKPVKIGPKIVVKPDWEEYEPEDGEIVIEMDPGMAFGTGTHETTRMCIIMLQKYVEPGMNVFDVGCGSGILAITAAKLGASRVLASDIDDVAVNVAKENVQKNGVSDVITVKKSDGLKEVNEIGPADLIVANIIADVIIKITHDVRENLKNNGIYIASGIIRDREKDVVEKLKTEGFSIEEIMYDGEWVTIGCVLNA</sequence>
<dbReference type="HAMAP" id="MF_00735">
    <property type="entry name" value="Methyltr_PrmA"/>
    <property type="match status" value="1"/>
</dbReference>
<evidence type="ECO:0000256" key="6">
    <source>
        <dbReference type="HAMAP-Rule" id="MF_00735"/>
    </source>
</evidence>
<evidence type="ECO:0000256" key="1">
    <source>
        <dbReference type="ARBA" id="ARBA00009741"/>
    </source>
</evidence>
<name>A0A1M4SEN0_9THEO</name>
<evidence type="ECO:0000256" key="3">
    <source>
        <dbReference type="ARBA" id="ARBA00022603"/>
    </source>
</evidence>
<dbReference type="Pfam" id="PF06325">
    <property type="entry name" value="PrmA"/>
    <property type="match status" value="1"/>
</dbReference>
<dbReference type="InterPro" id="IPR029063">
    <property type="entry name" value="SAM-dependent_MTases_sf"/>
</dbReference>
<accession>A0A1M4SEN0</accession>
<evidence type="ECO:0000256" key="4">
    <source>
        <dbReference type="ARBA" id="ARBA00022679"/>
    </source>
</evidence>
<dbReference type="GO" id="GO:0016279">
    <property type="term" value="F:protein-lysine N-methyltransferase activity"/>
    <property type="evidence" value="ECO:0007669"/>
    <property type="project" value="RHEA"/>
</dbReference>
<comment type="similarity">
    <text evidence="1 6">Belongs to the methyltransferase superfamily. PrmA family.</text>
</comment>
<feature type="binding site" evidence="6">
    <location>
        <position position="179"/>
    </location>
    <ligand>
        <name>S-adenosyl-L-methionine</name>
        <dbReference type="ChEBI" id="CHEBI:59789"/>
    </ligand>
</feature>
<comment type="subcellular location">
    <subcellularLocation>
        <location evidence="6">Cytoplasm</location>
    </subcellularLocation>
</comment>
<comment type="function">
    <text evidence="6">Methylates ribosomal protein L11.</text>
</comment>
<dbReference type="AlphaFoldDB" id="A0A1M4SEN0"/>
<dbReference type="GO" id="GO:0032259">
    <property type="term" value="P:methylation"/>
    <property type="evidence" value="ECO:0007669"/>
    <property type="project" value="UniProtKB-KW"/>
</dbReference>
<protein>
    <recommendedName>
        <fullName evidence="6">Ribosomal protein L11 methyltransferase</fullName>
        <shortName evidence="6">L11 Mtase</shortName>
        <ecNumber evidence="6">2.1.1.-</ecNumber>
    </recommendedName>
</protein>
<feature type="binding site" evidence="6">
    <location>
        <position position="201"/>
    </location>
    <ligand>
        <name>S-adenosyl-L-methionine</name>
        <dbReference type="ChEBI" id="CHEBI:59789"/>
    </ligand>
</feature>
<dbReference type="EC" id="2.1.1.-" evidence="6"/>
<evidence type="ECO:0000256" key="2">
    <source>
        <dbReference type="ARBA" id="ARBA00022490"/>
    </source>
</evidence>
<evidence type="ECO:0000256" key="5">
    <source>
        <dbReference type="ARBA" id="ARBA00022691"/>
    </source>
</evidence>
<dbReference type="InterPro" id="IPR004498">
    <property type="entry name" value="Ribosomal_PrmA_MeTrfase"/>
</dbReference>
<reference evidence="7 8" key="1">
    <citation type="submission" date="2016-11" db="EMBL/GenBank/DDBJ databases">
        <authorList>
            <person name="Jaros S."/>
            <person name="Januszkiewicz K."/>
            <person name="Wedrychowicz H."/>
        </authorList>
    </citation>
    <scope>NUCLEOTIDE SEQUENCE [LARGE SCALE GENOMIC DNA]</scope>
    <source>
        <strain evidence="7 8">DSM 17918</strain>
    </source>
</reference>
<comment type="catalytic activity">
    <reaction evidence="6">
        <text>L-lysyl-[protein] + 3 S-adenosyl-L-methionine = N(6),N(6),N(6)-trimethyl-L-lysyl-[protein] + 3 S-adenosyl-L-homocysteine + 3 H(+)</text>
        <dbReference type="Rhea" id="RHEA:54192"/>
        <dbReference type="Rhea" id="RHEA-COMP:9752"/>
        <dbReference type="Rhea" id="RHEA-COMP:13826"/>
        <dbReference type="ChEBI" id="CHEBI:15378"/>
        <dbReference type="ChEBI" id="CHEBI:29969"/>
        <dbReference type="ChEBI" id="CHEBI:57856"/>
        <dbReference type="ChEBI" id="CHEBI:59789"/>
        <dbReference type="ChEBI" id="CHEBI:61961"/>
    </reaction>
</comment>
<dbReference type="PIRSF" id="PIRSF000401">
    <property type="entry name" value="RPL11_MTase"/>
    <property type="match status" value="1"/>
</dbReference>
<feature type="binding site" evidence="6">
    <location>
        <position position="158"/>
    </location>
    <ligand>
        <name>S-adenosyl-L-methionine</name>
        <dbReference type="ChEBI" id="CHEBI:59789"/>
    </ligand>
</feature>
<dbReference type="Gene3D" id="3.40.50.150">
    <property type="entry name" value="Vaccinia Virus protein VP39"/>
    <property type="match status" value="1"/>
</dbReference>
<organism evidence="7 8">
    <name type="scientific">Caldanaerobius fijiensis DSM 17918</name>
    <dbReference type="NCBI Taxonomy" id="1121256"/>
    <lineage>
        <taxon>Bacteria</taxon>
        <taxon>Bacillati</taxon>
        <taxon>Bacillota</taxon>
        <taxon>Clostridia</taxon>
        <taxon>Thermoanaerobacterales</taxon>
        <taxon>Thermoanaerobacteraceae</taxon>
        <taxon>Caldanaerobius</taxon>
    </lineage>
</organism>
<keyword evidence="4 6" id="KW-0808">Transferase</keyword>
<keyword evidence="5 6" id="KW-0949">S-adenosyl-L-methionine</keyword>
<keyword evidence="8" id="KW-1185">Reference proteome</keyword>
<keyword evidence="2 6" id="KW-0963">Cytoplasm</keyword>
<dbReference type="STRING" id="1121256.SAMN02746089_00031"/>